<evidence type="ECO:0000313" key="2">
    <source>
        <dbReference type="Proteomes" id="UP000297654"/>
    </source>
</evidence>
<dbReference type="Proteomes" id="UP000297654">
    <property type="component" value="Unassembled WGS sequence"/>
</dbReference>
<dbReference type="AlphaFoldDB" id="A0A1H8A5C0"/>
<evidence type="ECO:0000313" key="1">
    <source>
        <dbReference type="EMBL" id="TFB88401.1"/>
    </source>
</evidence>
<protein>
    <submittedName>
        <fullName evidence="1">Uncharacterized protein</fullName>
    </submittedName>
</protein>
<comment type="caution">
    <text evidence="1">The sequence shown here is derived from an EMBL/GenBank/DDBJ whole genome shotgun (WGS) entry which is preliminary data.</text>
</comment>
<sequence>MIFDNDPSDLTHPRDLSILRDRAIPGGRVHLEGWARFNGVRVHVESVSPRGLVAVNGELPLSGVHNLKYLDGSYPGSRLPLMSGEVSFLDLDRFWLTRTSVFDVIDDETPLPGLLTTIDGTDFGVADSAGTVSLAGVPQLQLVWLDDGEPPGDEWQPDGYQSFTRLVPRDQVPGLRYVEWTAVWRDITVKVAGIRGTRAHIFVERGGLPAVEHPEIRHGANVKSGWSAVVSRTELSLRSWSSAERPVGRGTVIGCVAHVRGRAGVVVLPGDRDEHDEGIIVRKDLGETVTEDYGLYALGTQRHSPMEWRTIVAPGDAEEDVTSARRIESAVEWQGEMRAVEGLDEPNDVAFVSAVSAPLEQVSQLRYTIHPVALSDLPRFGWQMPDRRRH</sequence>
<dbReference type="RefSeq" id="WP_092106080.1">
    <property type="nucleotide sequence ID" value="NZ_FOCN01000001.1"/>
</dbReference>
<organism evidence="1 2">
    <name type="scientific">Cryobacterium luteum</name>
    <dbReference type="NCBI Taxonomy" id="1424661"/>
    <lineage>
        <taxon>Bacteria</taxon>
        <taxon>Bacillati</taxon>
        <taxon>Actinomycetota</taxon>
        <taxon>Actinomycetes</taxon>
        <taxon>Micrococcales</taxon>
        <taxon>Microbacteriaceae</taxon>
        <taxon>Cryobacterium</taxon>
    </lineage>
</organism>
<name>A0A1H8A5C0_9MICO</name>
<dbReference type="EMBL" id="SOFF01000031">
    <property type="protein sequence ID" value="TFB88401.1"/>
    <property type="molecule type" value="Genomic_DNA"/>
</dbReference>
<dbReference type="STRING" id="1424661.SAMN05216281_10142"/>
<keyword evidence="2" id="KW-1185">Reference proteome</keyword>
<reference evidence="1 2" key="1">
    <citation type="submission" date="2019-03" db="EMBL/GenBank/DDBJ databases">
        <title>Genomics of glacier-inhabiting Cryobacterium strains.</title>
        <authorList>
            <person name="Liu Q."/>
            <person name="Xin Y.-H."/>
        </authorList>
    </citation>
    <scope>NUCLEOTIDE SEQUENCE [LARGE SCALE GENOMIC DNA]</scope>
    <source>
        <strain evidence="1 2">Hh15</strain>
    </source>
</reference>
<dbReference type="OrthoDB" id="5093884at2"/>
<proteinExistence type="predicted"/>
<gene>
    <name evidence="1" type="ORF">E3O10_11325</name>
</gene>
<accession>A0A1H8A5C0</accession>